<dbReference type="Pfam" id="PF03069">
    <property type="entry name" value="FmdA_AmdA"/>
    <property type="match status" value="1"/>
</dbReference>
<gene>
    <name evidence="2" type="ORF">M569_16790</name>
</gene>
<organism evidence="2 3">
    <name type="scientific">Genlisea aurea</name>
    <dbReference type="NCBI Taxonomy" id="192259"/>
    <lineage>
        <taxon>Eukaryota</taxon>
        <taxon>Viridiplantae</taxon>
        <taxon>Streptophyta</taxon>
        <taxon>Embryophyta</taxon>
        <taxon>Tracheophyta</taxon>
        <taxon>Spermatophyta</taxon>
        <taxon>Magnoliopsida</taxon>
        <taxon>eudicotyledons</taxon>
        <taxon>Gunneridae</taxon>
        <taxon>Pentapetalae</taxon>
        <taxon>asterids</taxon>
        <taxon>lamiids</taxon>
        <taxon>Lamiales</taxon>
        <taxon>Lentibulariaceae</taxon>
        <taxon>Genlisea</taxon>
    </lineage>
</organism>
<dbReference type="AlphaFoldDB" id="S8DF57"/>
<keyword evidence="3" id="KW-1185">Reference proteome</keyword>
<feature type="region of interest" description="Disordered" evidence="1">
    <location>
        <begin position="53"/>
        <end position="78"/>
    </location>
</feature>
<comment type="caution">
    <text evidence="2">The sequence shown here is derived from an EMBL/GenBank/DDBJ whole genome shotgun (WGS) entry which is preliminary data.</text>
</comment>
<dbReference type="InterPro" id="IPR004304">
    <property type="entry name" value="FmdA_AmdA"/>
</dbReference>
<evidence type="ECO:0000313" key="3">
    <source>
        <dbReference type="Proteomes" id="UP000015453"/>
    </source>
</evidence>
<evidence type="ECO:0000313" key="2">
    <source>
        <dbReference type="EMBL" id="EPS58027.1"/>
    </source>
</evidence>
<dbReference type="PANTHER" id="PTHR31891:SF1">
    <property type="entry name" value="FORMAMIDASE C869.04-RELATED"/>
    <property type="match status" value="1"/>
</dbReference>
<dbReference type="OrthoDB" id="9975579at2759"/>
<dbReference type="PANTHER" id="PTHR31891">
    <property type="entry name" value="FORMAMIDASE C869.04-RELATED"/>
    <property type="match status" value="1"/>
</dbReference>
<name>S8DF57_9LAMI</name>
<accession>S8DF57</accession>
<proteinExistence type="predicted"/>
<feature type="compositionally biased region" description="Polar residues" evidence="1">
    <location>
        <begin position="66"/>
        <end position="78"/>
    </location>
</feature>
<dbReference type="GO" id="GO:0016811">
    <property type="term" value="F:hydrolase activity, acting on carbon-nitrogen (but not peptide) bonds, in linear amides"/>
    <property type="evidence" value="ECO:0007669"/>
    <property type="project" value="InterPro"/>
</dbReference>
<dbReference type="Proteomes" id="UP000015453">
    <property type="component" value="Unassembled WGS sequence"/>
</dbReference>
<evidence type="ECO:0000256" key="1">
    <source>
        <dbReference type="SAM" id="MobiDB-lite"/>
    </source>
</evidence>
<protein>
    <submittedName>
        <fullName evidence="2">Formamidase</fullName>
    </submittedName>
</protein>
<sequence length="78" mass="8418">MQVYLLLSCCPCEGRISGIVDSPNAVATLAVPLAIFDQDIRPKPGGPRIVKSRGLPQCSYDGHFPVTQNPSATDDQKY</sequence>
<reference evidence="2 3" key="1">
    <citation type="journal article" date="2013" name="BMC Genomics">
        <title>The miniature genome of a carnivorous plant Genlisea aurea contains a low number of genes and short non-coding sequences.</title>
        <authorList>
            <person name="Leushkin E.V."/>
            <person name="Sutormin R.A."/>
            <person name="Nabieva E.R."/>
            <person name="Penin A.A."/>
            <person name="Kondrashov A.S."/>
            <person name="Logacheva M.D."/>
        </authorList>
    </citation>
    <scope>NUCLEOTIDE SEQUENCE [LARGE SCALE GENOMIC DNA]</scope>
</reference>
<dbReference type="EMBL" id="AUSU01009610">
    <property type="protein sequence ID" value="EPS58027.1"/>
    <property type="molecule type" value="Genomic_DNA"/>
</dbReference>